<dbReference type="Proteomes" id="UP001150266">
    <property type="component" value="Unassembled WGS sequence"/>
</dbReference>
<evidence type="ECO:0000313" key="1">
    <source>
        <dbReference type="EMBL" id="KAJ4473146.1"/>
    </source>
</evidence>
<protein>
    <recommendedName>
        <fullName evidence="3">Retrotransposon gag domain-containing protein</fullName>
    </recommendedName>
</protein>
<organism evidence="1 2">
    <name type="scientific">Lentinula aciculospora</name>
    <dbReference type="NCBI Taxonomy" id="153920"/>
    <lineage>
        <taxon>Eukaryota</taxon>
        <taxon>Fungi</taxon>
        <taxon>Dikarya</taxon>
        <taxon>Basidiomycota</taxon>
        <taxon>Agaricomycotina</taxon>
        <taxon>Agaricomycetes</taxon>
        <taxon>Agaricomycetidae</taxon>
        <taxon>Agaricales</taxon>
        <taxon>Marasmiineae</taxon>
        <taxon>Omphalotaceae</taxon>
        <taxon>Lentinula</taxon>
    </lineage>
</organism>
<reference evidence="1" key="1">
    <citation type="submission" date="2022-08" db="EMBL/GenBank/DDBJ databases">
        <title>A Global Phylogenomic Analysis of the Shiitake Genus Lentinula.</title>
        <authorList>
            <consortium name="DOE Joint Genome Institute"/>
            <person name="Sierra-Patev S."/>
            <person name="Min B."/>
            <person name="Naranjo-Ortiz M."/>
            <person name="Looney B."/>
            <person name="Konkel Z."/>
            <person name="Slot J.C."/>
            <person name="Sakamoto Y."/>
            <person name="Steenwyk J.L."/>
            <person name="Rokas A."/>
            <person name="Carro J."/>
            <person name="Camarero S."/>
            <person name="Ferreira P."/>
            <person name="Molpeceres G."/>
            <person name="Ruiz-Duenas F.J."/>
            <person name="Serrano A."/>
            <person name="Henrissat B."/>
            <person name="Drula E."/>
            <person name="Hughes K.W."/>
            <person name="Mata J.L."/>
            <person name="Ishikawa N.K."/>
            <person name="Vargas-Isla R."/>
            <person name="Ushijima S."/>
            <person name="Smith C.A."/>
            <person name="Ahrendt S."/>
            <person name="Andreopoulos W."/>
            <person name="He G."/>
            <person name="Labutti K."/>
            <person name="Lipzen A."/>
            <person name="Ng V."/>
            <person name="Riley R."/>
            <person name="Sandor L."/>
            <person name="Barry K."/>
            <person name="Martinez A.T."/>
            <person name="Xiao Y."/>
            <person name="Gibbons J.G."/>
            <person name="Terashima K."/>
            <person name="Grigoriev I.V."/>
            <person name="Hibbett D.S."/>
        </authorList>
    </citation>
    <scope>NUCLEOTIDE SEQUENCE</scope>
    <source>
        <strain evidence="1">JLM2183</strain>
    </source>
</reference>
<sequence length="51" mass="5703">MEARNAIQHLRQAKGQMAAEFAQNFKDIGDQTGLSDVNLQECFHSSLNPEI</sequence>
<evidence type="ECO:0000313" key="2">
    <source>
        <dbReference type="Proteomes" id="UP001150266"/>
    </source>
</evidence>
<gene>
    <name evidence="1" type="ORF">J3R30DRAFT_3515075</name>
</gene>
<keyword evidence="2" id="KW-1185">Reference proteome</keyword>
<comment type="caution">
    <text evidence="1">The sequence shown here is derived from an EMBL/GenBank/DDBJ whole genome shotgun (WGS) entry which is preliminary data.</text>
</comment>
<proteinExistence type="predicted"/>
<dbReference type="AlphaFoldDB" id="A0A9W9A2T9"/>
<accession>A0A9W9A2T9</accession>
<dbReference type="EMBL" id="JAOTPV010000018">
    <property type="protein sequence ID" value="KAJ4473146.1"/>
    <property type="molecule type" value="Genomic_DNA"/>
</dbReference>
<evidence type="ECO:0008006" key="3">
    <source>
        <dbReference type="Google" id="ProtNLM"/>
    </source>
</evidence>
<name>A0A9W9A2T9_9AGAR</name>